<dbReference type="PANTHER" id="PTHR30572">
    <property type="entry name" value="MEMBRANE COMPONENT OF TRANSPORTER-RELATED"/>
    <property type="match status" value="1"/>
</dbReference>
<feature type="transmembrane region" description="Helical" evidence="7">
    <location>
        <begin position="21"/>
        <end position="42"/>
    </location>
</feature>
<dbReference type="InterPro" id="IPR003838">
    <property type="entry name" value="ABC3_permease_C"/>
</dbReference>
<dbReference type="PANTHER" id="PTHR30572:SF4">
    <property type="entry name" value="ABC TRANSPORTER PERMEASE YTRF"/>
    <property type="match status" value="1"/>
</dbReference>
<evidence type="ECO:0000256" key="5">
    <source>
        <dbReference type="ARBA" id="ARBA00023136"/>
    </source>
</evidence>
<gene>
    <name evidence="9" type="ORF">J2853_008652</name>
</gene>
<evidence type="ECO:0000313" key="9">
    <source>
        <dbReference type="EMBL" id="MDP9849441.1"/>
    </source>
</evidence>
<evidence type="ECO:0000256" key="1">
    <source>
        <dbReference type="ARBA" id="ARBA00004651"/>
    </source>
</evidence>
<evidence type="ECO:0000256" key="3">
    <source>
        <dbReference type="ARBA" id="ARBA00022692"/>
    </source>
</evidence>
<feature type="transmembrane region" description="Helical" evidence="7">
    <location>
        <begin position="773"/>
        <end position="803"/>
    </location>
</feature>
<dbReference type="Pfam" id="PF02687">
    <property type="entry name" value="FtsX"/>
    <property type="match status" value="2"/>
</dbReference>
<feature type="transmembrane region" description="Helical" evidence="7">
    <location>
        <begin position="485"/>
        <end position="505"/>
    </location>
</feature>
<dbReference type="Proteomes" id="UP001225356">
    <property type="component" value="Unassembled WGS sequence"/>
</dbReference>
<comment type="similarity">
    <text evidence="6">Belongs to the ABC-4 integral membrane protein family.</text>
</comment>
<organism evidence="9 10">
    <name type="scientific">Streptosporangium lutulentum</name>
    <dbReference type="NCBI Taxonomy" id="1461250"/>
    <lineage>
        <taxon>Bacteria</taxon>
        <taxon>Bacillati</taxon>
        <taxon>Actinomycetota</taxon>
        <taxon>Actinomycetes</taxon>
        <taxon>Streptosporangiales</taxon>
        <taxon>Streptosporangiaceae</taxon>
        <taxon>Streptosporangium</taxon>
    </lineage>
</organism>
<name>A0ABT9QSR4_9ACTN</name>
<proteinExistence type="inferred from homology"/>
<feature type="transmembrane region" description="Helical" evidence="7">
    <location>
        <begin position="436"/>
        <end position="456"/>
    </location>
</feature>
<comment type="subcellular location">
    <subcellularLocation>
        <location evidence="1">Cell membrane</location>
        <topology evidence="1">Multi-pass membrane protein</topology>
    </subcellularLocation>
</comment>
<dbReference type="InterPro" id="IPR050250">
    <property type="entry name" value="Macrolide_Exporter_MacB"/>
</dbReference>
<feature type="transmembrane region" description="Helical" evidence="7">
    <location>
        <begin position="362"/>
        <end position="388"/>
    </location>
</feature>
<keyword evidence="3 7" id="KW-0812">Transmembrane</keyword>
<keyword evidence="2" id="KW-1003">Cell membrane</keyword>
<accession>A0ABT9QSR4</accession>
<evidence type="ECO:0000256" key="7">
    <source>
        <dbReference type="SAM" id="Phobius"/>
    </source>
</evidence>
<keyword evidence="5 7" id="KW-0472">Membrane</keyword>
<evidence type="ECO:0000256" key="4">
    <source>
        <dbReference type="ARBA" id="ARBA00022989"/>
    </source>
</evidence>
<comment type="caution">
    <text evidence="9">The sequence shown here is derived from an EMBL/GenBank/DDBJ whole genome shotgun (WGS) entry which is preliminary data.</text>
</comment>
<evidence type="ECO:0000259" key="8">
    <source>
        <dbReference type="Pfam" id="PF02687"/>
    </source>
</evidence>
<feature type="domain" description="ABC3 transporter permease C-terminal" evidence="8">
    <location>
        <begin position="730"/>
        <end position="855"/>
    </location>
</feature>
<feature type="transmembrane region" description="Helical" evidence="7">
    <location>
        <begin position="409"/>
        <end position="430"/>
    </location>
</feature>
<feature type="transmembrane region" description="Helical" evidence="7">
    <location>
        <begin position="834"/>
        <end position="857"/>
    </location>
</feature>
<feature type="domain" description="ABC3 transporter permease C-terminal" evidence="8">
    <location>
        <begin position="275"/>
        <end position="393"/>
    </location>
</feature>
<feature type="transmembrane region" description="Helical" evidence="7">
    <location>
        <begin position="269"/>
        <end position="295"/>
    </location>
</feature>
<evidence type="ECO:0000256" key="6">
    <source>
        <dbReference type="ARBA" id="ARBA00038076"/>
    </source>
</evidence>
<evidence type="ECO:0000256" key="2">
    <source>
        <dbReference type="ARBA" id="ARBA00022475"/>
    </source>
</evidence>
<protein>
    <submittedName>
        <fullName evidence="9">ABC transport system permease protein</fullName>
    </submittedName>
</protein>
<feature type="transmembrane region" description="Helical" evidence="7">
    <location>
        <begin position="315"/>
        <end position="342"/>
    </location>
</feature>
<feature type="transmembrane region" description="Helical" evidence="7">
    <location>
        <begin position="728"/>
        <end position="752"/>
    </location>
</feature>
<dbReference type="RefSeq" id="WP_307567294.1">
    <property type="nucleotide sequence ID" value="NZ_JAUSQU010000001.1"/>
</dbReference>
<keyword evidence="10" id="KW-1185">Reference proteome</keyword>
<dbReference type="EMBL" id="JAUSQU010000001">
    <property type="protein sequence ID" value="MDP9849441.1"/>
    <property type="molecule type" value="Genomic_DNA"/>
</dbReference>
<keyword evidence="4 7" id="KW-1133">Transmembrane helix</keyword>
<evidence type="ECO:0000313" key="10">
    <source>
        <dbReference type="Proteomes" id="UP001225356"/>
    </source>
</evidence>
<sequence length="869" mass="90396">MSAFLAALRVSRRGALRAKGRSALIMVMIGLPVLVITGLLTFSATASLTPQERLTANLGAADVRIRTTETRGGLEQDFQGECCPSGAGPASTTPWTSVELAELLGPGARLLPANEGSADFRSRDERGHVGVRELDLRDPLTTGMYRLVRGRFPASAQEIAVTPAMLERGARLGAPLAVMREERPLRVVGVIEHPHQTDSSEIVALPGTLLLDRRDGHGAGWLADTAGPITWSDVQRLNAVGLLVTSRAVIEDPPAVDAMYRGSTEVNELVGIGTAAVMIVLEVVLLAGPAFAVGIRRRRRELALIAAQGGSPGHLRMIVLADGVVLGGGAAVIGLALGVGLASLSAALEAGRLIGGVGPLEIPWVSVAAVALLGAGSGIIAALVPAVQAARQDVASVLGGRRGEVRDRVGRPVLGLILLIAGMAAVVFAVRIDQAWVIAAALLAQLGLVALAPRLVKEAARLAARLPLPFRLAARDASRHRGRTASAVAAVMTAAAAVVAVGIAGNSDFAARRDAFQAAVPAGTTMIKAGGLADDQWAGLRAATERKLRGVPLIEAAEIRNTRGATLQLTPLRTSGSRLRFFGHSGGPRYLPIGDERLLTFVQGRRDPVASAALASGKAVVFDPDLVQDGQLALLASSFSAEEETVKITIPAVVARAADPQYAIAVLPVSVVRGTGLETRPGSLYIDPISYRPTPQQELELVWDLRKVAPGVGIQVEGGFQENIDPQLWLLLGAALVLVLGGTFVATGLAAADMRPDLATMSAVGAPSGTRRLVVAGQACFIAGLGVLIGAVAGSMTGVALLWSTMKDRMLGYETVLTPTSHTESFPELTTVEIPWLFLAAVVIGLPVLAALVAGAFTRTRVELTRRPT</sequence>
<reference evidence="9 10" key="1">
    <citation type="submission" date="2023-07" db="EMBL/GenBank/DDBJ databases">
        <title>Sequencing the genomes of 1000 actinobacteria strains.</title>
        <authorList>
            <person name="Klenk H.-P."/>
        </authorList>
    </citation>
    <scope>NUCLEOTIDE SEQUENCE [LARGE SCALE GENOMIC DNA]</scope>
    <source>
        <strain evidence="9 10">DSM 46740</strain>
    </source>
</reference>